<evidence type="ECO:0000256" key="8">
    <source>
        <dbReference type="ARBA" id="ARBA00049740"/>
    </source>
</evidence>
<feature type="domain" description="ABC transmembrane type-1" evidence="11">
    <location>
        <begin position="65"/>
        <end position="267"/>
    </location>
</feature>
<dbReference type="InParanoid" id="B8MR76"/>
<dbReference type="CDD" id="cd18578">
    <property type="entry name" value="ABC_6TM_Pgp_ABCB1_D2_like"/>
    <property type="match status" value="1"/>
</dbReference>
<sequence length="974" mass="107420">MNILQDQINIQTSRAMLIHLYRYASPLEKVLTLVACLSAIAAETGFPLLALVFGSNSESFQNTGIDGTIAALFRSRITFYVLDYVYLAIAVFFLNYISISLFIYTGEKITLRAKEEHLKCMLRQNIGCFDQLGAGEVATRIGKDFNLVQSAVSEKVGLVLTGTITFITALLVGFIKSWKLTMICLSTVVAIVVIMCVGSVMVTVWEKRAQDVHAVSGSIAKEVLSTIRDTVALGMRDKMAEKYSANLVEARRRGFRAKIEIGALFAIRIFWRNHLVRHPDHHFGCHYGGVLSGSGKSSIINIIERFYEPVEGSIVDGHDIRSLSLSWPRQQIALVQQEPVLFHGPIKENIALGLMHSPLADASEEERAQRITEAAKLSNAHEFISALPQGYDSMLGVRGMLLSGGQKQRISIARAIIRDPKILLLDEETSAIDSKSEEAVRQAIDQASRGRTTVIFAHRLSTVRSADNIIVWHRGQISEQGTHNELMELGGSYHNLVLAQAGGMDSSSTDRDSGNTCLELAELFKDVPIVEPFEYSINDKPPDTHEDQYSQPYSLWSNLSFVSRLNLPEWRVLAAGLTMSSLAGLAQPAQSALYAKAIIALSKPLTEHVQIRHDINILALLYLGLALLLLMVKMVEGIALGLCSERLLSRAREMAFRSMLKQYISFLDKTENDPGSLVSFLSAETENLTAISGTTLGVLVSSFATVVGGIIITLAVGWKLTLVYVCAVPVILGTWILRFKVMADFGEAVAAYNAKSASLACEYTNAIRTVASLEMEEYFLDRYAAHHRDQLRQPWKANLRNSVLYARTQSALYLARALAFWYGSRLLFSGEYSQFQLFLVFAEVIFGVQSAGTLASFTGDISKGRRAVGWLRMLADRERRIDESSEGGSTLPQSDWSVESRNVSFSYPLRPEVLALHNVSFSIQPGVYAALVSTSGLLGSGKSTIISLLERFYDPQQGSILVGGRHITDLSLRA</sequence>
<evidence type="ECO:0000313" key="12">
    <source>
        <dbReference type="EMBL" id="EED12971.1"/>
    </source>
</evidence>
<keyword evidence="13" id="KW-1185">Reference proteome</keyword>
<organism evidence="12 13">
    <name type="scientific">Talaromyces stipitatus (strain ATCC 10500 / CBS 375.48 / QM 6759 / NRRL 1006)</name>
    <name type="common">Penicillium stipitatum</name>
    <dbReference type="NCBI Taxonomy" id="441959"/>
    <lineage>
        <taxon>Eukaryota</taxon>
        <taxon>Fungi</taxon>
        <taxon>Dikarya</taxon>
        <taxon>Ascomycota</taxon>
        <taxon>Pezizomycotina</taxon>
        <taxon>Eurotiomycetes</taxon>
        <taxon>Eurotiomycetidae</taxon>
        <taxon>Eurotiales</taxon>
        <taxon>Trichocomaceae</taxon>
        <taxon>Talaromyces</taxon>
        <taxon>Talaromyces sect. Talaromyces</taxon>
    </lineage>
</organism>
<dbReference type="PROSITE" id="PS50893">
    <property type="entry name" value="ABC_TRANSPORTER_2"/>
    <property type="match status" value="1"/>
</dbReference>
<evidence type="ECO:0000256" key="6">
    <source>
        <dbReference type="ARBA" id="ARBA00022989"/>
    </source>
</evidence>
<proteinExistence type="inferred from homology"/>
<keyword evidence="7 9" id="KW-0472">Membrane</keyword>
<dbReference type="GO" id="GO:0005524">
    <property type="term" value="F:ATP binding"/>
    <property type="evidence" value="ECO:0007669"/>
    <property type="project" value="UniProtKB-KW"/>
</dbReference>
<dbReference type="PhylomeDB" id="B8MR76"/>
<evidence type="ECO:0000256" key="9">
    <source>
        <dbReference type="SAM" id="Phobius"/>
    </source>
</evidence>
<evidence type="ECO:0000259" key="11">
    <source>
        <dbReference type="PROSITE" id="PS50929"/>
    </source>
</evidence>
<name>B8MR76_TALSN</name>
<dbReference type="OMA" id="CFTEGFC"/>
<dbReference type="InterPro" id="IPR036640">
    <property type="entry name" value="ABC1_TM_sf"/>
</dbReference>
<evidence type="ECO:0000256" key="5">
    <source>
        <dbReference type="ARBA" id="ARBA00022840"/>
    </source>
</evidence>
<dbReference type="VEuPathDB" id="FungiDB:TSTA_054810"/>
<dbReference type="InterPro" id="IPR003439">
    <property type="entry name" value="ABC_transporter-like_ATP-bd"/>
</dbReference>
<feature type="transmembrane region" description="Helical" evidence="9">
    <location>
        <begin position="722"/>
        <end position="739"/>
    </location>
</feature>
<feature type="domain" description="ABC transporter" evidence="10">
    <location>
        <begin position="235"/>
        <end position="499"/>
    </location>
</feature>
<dbReference type="HOGENOM" id="CLU_000604_17_2_1"/>
<dbReference type="FunFam" id="3.40.50.300:FF:000913">
    <property type="entry name" value="ABC multidrug transporter SitT"/>
    <property type="match status" value="1"/>
</dbReference>
<feature type="domain" description="ABC transmembrane type-1" evidence="11">
    <location>
        <begin position="574"/>
        <end position="863"/>
    </location>
</feature>
<reference evidence="13" key="1">
    <citation type="journal article" date="2015" name="Genome Announc.">
        <title>Genome sequence of the AIDS-associated pathogen Penicillium marneffei (ATCC18224) and its near taxonomic relative Talaromyces stipitatus (ATCC10500).</title>
        <authorList>
            <person name="Nierman W.C."/>
            <person name="Fedorova-Abrams N.D."/>
            <person name="Andrianopoulos A."/>
        </authorList>
    </citation>
    <scope>NUCLEOTIDE SEQUENCE [LARGE SCALE GENOMIC DNA]</scope>
    <source>
        <strain evidence="13">ATCC 10500 / CBS 375.48 / QM 6759 / NRRL 1006</strain>
    </source>
</reference>
<evidence type="ECO:0000256" key="4">
    <source>
        <dbReference type="ARBA" id="ARBA00022741"/>
    </source>
</evidence>
<dbReference type="InterPro" id="IPR003593">
    <property type="entry name" value="AAA+_ATPase"/>
</dbReference>
<evidence type="ECO:0000256" key="7">
    <source>
        <dbReference type="ARBA" id="ARBA00023136"/>
    </source>
</evidence>
<dbReference type="GeneID" id="8100488"/>
<evidence type="ECO:0000259" key="10">
    <source>
        <dbReference type="PROSITE" id="PS50893"/>
    </source>
</evidence>
<dbReference type="GO" id="GO:0016887">
    <property type="term" value="F:ATP hydrolysis activity"/>
    <property type="evidence" value="ECO:0007669"/>
    <property type="project" value="InterPro"/>
</dbReference>
<dbReference type="PROSITE" id="PS50929">
    <property type="entry name" value="ABC_TM1F"/>
    <property type="match status" value="2"/>
</dbReference>
<keyword evidence="4" id="KW-0547">Nucleotide-binding</keyword>
<feature type="transmembrane region" description="Helical" evidence="9">
    <location>
        <begin position="182"/>
        <end position="205"/>
    </location>
</feature>
<feature type="transmembrane region" description="Helical" evidence="9">
    <location>
        <begin position="156"/>
        <end position="175"/>
    </location>
</feature>
<dbReference type="Pfam" id="PF00664">
    <property type="entry name" value="ABC_membrane"/>
    <property type="match status" value="2"/>
</dbReference>
<protein>
    <recommendedName>
        <fullName evidence="8">ABC multidrug transporter MDR2</fullName>
    </recommendedName>
</protein>
<comment type="similarity">
    <text evidence="2">Belongs to the ABC transporter superfamily. ABCB family. Multidrug resistance exporter (TC 3.A.1.201) subfamily.</text>
</comment>
<dbReference type="GO" id="GO:0016020">
    <property type="term" value="C:membrane"/>
    <property type="evidence" value="ECO:0007669"/>
    <property type="project" value="UniProtKB-SubCell"/>
</dbReference>
<dbReference type="SUPFAM" id="SSF52540">
    <property type="entry name" value="P-loop containing nucleoside triphosphate hydrolases"/>
    <property type="match status" value="2"/>
</dbReference>
<feature type="transmembrane region" description="Helical" evidence="9">
    <location>
        <begin position="30"/>
        <end position="53"/>
    </location>
</feature>
<keyword evidence="3 9" id="KW-0812">Transmembrane</keyword>
<dbReference type="OrthoDB" id="6500128at2759"/>
<evidence type="ECO:0000313" key="13">
    <source>
        <dbReference type="Proteomes" id="UP000001745"/>
    </source>
</evidence>
<dbReference type="RefSeq" id="XP_002487082.1">
    <property type="nucleotide sequence ID" value="XM_002487037.1"/>
</dbReference>
<dbReference type="eggNOG" id="KOG0055">
    <property type="taxonomic scope" value="Eukaryota"/>
</dbReference>
<comment type="subcellular location">
    <subcellularLocation>
        <location evidence="1">Membrane</location>
        <topology evidence="1">Multi-pass membrane protein</topology>
    </subcellularLocation>
</comment>
<feature type="transmembrane region" description="Helical" evidence="9">
    <location>
        <begin position="619"/>
        <end position="642"/>
    </location>
</feature>
<accession>B8MR76</accession>
<evidence type="ECO:0000256" key="1">
    <source>
        <dbReference type="ARBA" id="ARBA00004141"/>
    </source>
</evidence>
<evidence type="ECO:0000256" key="2">
    <source>
        <dbReference type="ARBA" id="ARBA00007577"/>
    </source>
</evidence>
<dbReference type="InterPro" id="IPR039421">
    <property type="entry name" value="Type_1_exporter"/>
</dbReference>
<dbReference type="EMBL" id="EQ962659">
    <property type="protein sequence ID" value="EED12971.1"/>
    <property type="molecule type" value="Genomic_DNA"/>
</dbReference>
<gene>
    <name evidence="12" type="ORF">TSTA_054810</name>
</gene>
<dbReference type="InterPro" id="IPR027417">
    <property type="entry name" value="P-loop_NTPase"/>
</dbReference>
<dbReference type="AlphaFoldDB" id="B8MR76"/>
<dbReference type="InterPro" id="IPR017871">
    <property type="entry name" value="ABC_transporter-like_CS"/>
</dbReference>
<dbReference type="STRING" id="441959.B8MR76"/>
<dbReference type="SMART" id="SM00382">
    <property type="entry name" value="AAA"/>
    <property type="match status" value="1"/>
</dbReference>
<dbReference type="Gene3D" id="3.40.50.300">
    <property type="entry name" value="P-loop containing nucleotide triphosphate hydrolases"/>
    <property type="match status" value="2"/>
</dbReference>
<dbReference type="SUPFAM" id="SSF90123">
    <property type="entry name" value="ABC transporter transmembrane region"/>
    <property type="match status" value="2"/>
</dbReference>
<dbReference type="CDD" id="cd18577">
    <property type="entry name" value="ABC_6TM_Pgp_ABCB1_D1_like"/>
    <property type="match status" value="1"/>
</dbReference>
<keyword evidence="5" id="KW-0067">ATP-binding</keyword>
<dbReference type="PANTHER" id="PTHR43394">
    <property type="entry name" value="ATP-DEPENDENT PERMEASE MDL1, MITOCHONDRIAL"/>
    <property type="match status" value="1"/>
</dbReference>
<dbReference type="Gene3D" id="1.20.1560.10">
    <property type="entry name" value="ABC transporter type 1, transmembrane domain"/>
    <property type="match status" value="3"/>
</dbReference>
<keyword evidence="6 9" id="KW-1133">Transmembrane helix</keyword>
<dbReference type="Pfam" id="PF00005">
    <property type="entry name" value="ABC_tran"/>
    <property type="match status" value="2"/>
</dbReference>
<dbReference type="PROSITE" id="PS00211">
    <property type="entry name" value="ABC_TRANSPORTER_1"/>
    <property type="match status" value="1"/>
</dbReference>
<dbReference type="PANTHER" id="PTHR43394:SF1">
    <property type="entry name" value="ATP-BINDING CASSETTE SUB-FAMILY B MEMBER 10, MITOCHONDRIAL"/>
    <property type="match status" value="1"/>
</dbReference>
<feature type="transmembrane region" description="Helical" evidence="9">
    <location>
        <begin position="84"/>
        <end position="104"/>
    </location>
</feature>
<feature type="transmembrane region" description="Helical" evidence="9">
    <location>
        <begin position="696"/>
        <end position="716"/>
    </location>
</feature>
<dbReference type="InterPro" id="IPR011527">
    <property type="entry name" value="ABC1_TM_dom"/>
</dbReference>
<evidence type="ECO:0000256" key="3">
    <source>
        <dbReference type="ARBA" id="ARBA00022692"/>
    </source>
</evidence>
<dbReference type="Proteomes" id="UP000001745">
    <property type="component" value="Unassembled WGS sequence"/>
</dbReference>
<dbReference type="GO" id="GO:0015421">
    <property type="term" value="F:ABC-type oligopeptide transporter activity"/>
    <property type="evidence" value="ECO:0007669"/>
    <property type="project" value="TreeGrafter"/>
</dbReference>